<reference evidence="2" key="2">
    <citation type="journal article" date="2018" name="BMC Genomics">
        <title>Genomic insights into host adaptation between the wheat stripe rust pathogen (Puccinia striiformis f. sp. tritici) and the barley stripe rust pathogen (Puccinia striiformis f. sp. hordei).</title>
        <authorList>
            <person name="Xia C."/>
            <person name="Wang M."/>
            <person name="Yin C."/>
            <person name="Cornejo O.E."/>
            <person name="Hulbert S.H."/>
            <person name="Chen X."/>
        </authorList>
    </citation>
    <scope>NUCLEOTIDE SEQUENCE [LARGE SCALE GENOMIC DNA]</scope>
    <source>
        <strain evidence="2">93TX-2</strain>
    </source>
</reference>
<proteinExistence type="predicted"/>
<name>A0A2S4UZ35_9BASI</name>
<accession>A0A2S4UZ35</accession>
<dbReference type="AlphaFoldDB" id="A0A2S4UZ35"/>
<dbReference type="Proteomes" id="UP000238274">
    <property type="component" value="Unassembled WGS sequence"/>
</dbReference>
<protein>
    <recommendedName>
        <fullName evidence="3">DUF1749-domain-containing protein</fullName>
    </recommendedName>
</protein>
<dbReference type="VEuPathDB" id="FungiDB:PSHT_12053"/>
<dbReference type="InterPro" id="IPR013744">
    <property type="entry name" value="SidJ"/>
</dbReference>
<dbReference type="OrthoDB" id="10034502at2759"/>
<gene>
    <name evidence="1" type="ORF">PSHT_12053</name>
</gene>
<dbReference type="PANTHER" id="PTHR31591">
    <property type="entry name" value="UPF0613 PROTEIN PB24D3.06C"/>
    <property type="match status" value="1"/>
</dbReference>
<evidence type="ECO:0000313" key="1">
    <source>
        <dbReference type="EMBL" id="POW02527.1"/>
    </source>
</evidence>
<dbReference type="SUPFAM" id="SSF53474">
    <property type="entry name" value="alpha/beta-Hydrolases"/>
    <property type="match status" value="1"/>
</dbReference>
<dbReference type="Pfam" id="PF08538">
    <property type="entry name" value="DUF1749"/>
    <property type="match status" value="2"/>
</dbReference>
<dbReference type="EMBL" id="PKSM01000213">
    <property type="protein sequence ID" value="POW02527.1"/>
    <property type="molecule type" value="Genomic_DNA"/>
</dbReference>
<reference evidence="2" key="3">
    <citation type="journal article" date="2018" name="Mol. Plant Microbe Interact.">
        <title>Genome sequence resources for the wheat stripe rust pathogen (Puccinia striiformis f. sp. tritici) and the barley stripe rust pathogen (Puccinia striiformis f. sp. hordei).</title>
        <authorList>
            <person name="Xia C."/>
            <person name="Wang M."/>
            <person name="Yin C."/>
            <person name="Cornejo O.E."/>
            <person name="Hulbert S.H."/>
            <person name="Chen X."/>
        </authorList>
    </citation>
    <scope>NUCLEOTIDE SEQUENCE [LARGE SCALE GENOMIC DNA]</scope>
    <source>
        <strain evidence="2">93TX-2</strain>
    </source>
</reference>
<dbReference type="InterPro" id="IPR029058">
    <property type="entry name" value="AB_hydrolase_fold"/>
</dbReference>
<keyword evidence="2" id="KW-1185">Reference proteome</keyword>
<reference evidence="1 2" key="1">
    <citation type="submission" date="2017-12" db="EMBL/GenBank/DDBJ databases">
        <title>Gene loss provides genomic basis for host adaptation in cereal stripe rust fungi.</title>
        <authorList>
            <person name="Xia C."/>
        </authorList>
    </citation>
    <scope>NUCLEOTIDE SEQUENCE [LARGE SCALE GENOMIC DNA]</scope>
    <source>
        <strain evidence="1 2">93TX-2</strain>
    </source>
</reference>
<sequence>MSFSKLNLYEQQPINPANYGLIHLYDQENRLTAFESGDLEARSTVIFIGGLGDGLCAVPYIELLATSLEEVNFSLTQVLLSSCYAGFGFGSIEKDAQEIRKLLQYLRTIGKSQFILLGHSTGCQDIIQLFKTQTDSSNSNSLDGILAIILQAPVSDREYIVETLGEETYDKSLQEAKKVCDSCVIPPSRFGLSIMGTDPPILLRQLVEAGQGNAAVPSEYSDMFSGGRCAISATRWLSLAKPLQDHPEGEDFFSSDLPIELLTTILAPVAQKGVASMVLISGRDETMPSKVDKELLLQRILAGLTSSSNPDHEHLKPIAEGWSGILDGAGHQAEEVKQELCTRIVDFIGAALACSEF</sequence>
<evidence type="ECO:0008006" key="3">
    <source>
        <dbReference type="Google" id="ProtNLM"/>
    </source>
</evidence>
<dbReference type="VEuPathDB" id="FungiDB:PSTT_11045"/>
<organism evidence="1 2">
    <name type="scientific">Puccinia striiformis</name>
    <dbReference type="NCBI Taxonomy" id="27350"/>
    <lineage>
        <taxon>Eukaryota</taxon>
        <taxon>Fungi</taxon>
        <taxon>Dikarya</taxon>
        <taxon>Basidiomycota</taxon>
        <taxon>Pucciniomycotina</taxon>
        <taxon>Pucciniomycetes</taxon>
        <taxon>Pucciniales</taxon>
        <taxon>Pucciniaceae</taxon>
        <taxon>Puccinia</taxon>
    </lineage>
</organism>
<dbReference type="PANTHER" id="PTHR31591:SF1">
    <property type="entry name" value="UPF0613 PROTEIN PB24D3.06C"/>
    <property type="match status" value="1"/>
</dbReference>
<dbReference type="Gene3D" id="3.40.50.1820">
    <property type="entry name" value="alpha/beta hydrolase"/>
    <property type="match status" value="2"/>
</dbReference>
<comment type="caution">
    <text evidence="1">The sequence shown here is derived from an EMBL/GenBank/DDBJ whole genome shotgun (WGS) entry which is preliminary data.</text>
</comment>
<evidence type="ECO:0000313" key="2">
    <source>
        <dbReference type="Proteomes" id="UP000238274"/>
    </source>
</evidence>